<accession>A0A412EZT3</accession>
<reference evidence="2 3" key="1">
    <citation type="submission" date="2018-08" db="EMBL/GenBank/DDBJ databases">
        <title>A genome reference for cultivated species of the human gut microbiota.</title>
        <authorList>
            <person name="Zou Y."/>
            <person name="Xue W."/>
            <person name="Luo G."/>
        </authorList>
    </citation>
    <scope>NUCLEOTIDE SEQUENCE [LARGE SCALE GENOMIC DNA]</scope>
    <source>
        <strain evidence="2 3">AF25-11</strain>
    </source>
</reference>
<organism evidence="2 3">
    <name type="scientific">Dorea formicigenerans</name>
    <dbReference type="NCBI Taxonomy" id="39486"/>
    <lineage>
        <taxon>Bacteria</taxon>
        <taxon>Bacillati</taxon>
        <taxon>Bacillota</taxon>
        <taxon>Clostridia</taxon>
        <taxon>Lachnospirales</taxon>
        <taxon>Lachnospiraceae</taxon>
        <taxon>Dorea</taxon>
    </lineage>
</organism>
<dbReference type="RefSeq" id="WP_118398668.1">
    <property type="nucleotide sequence ID" value="NZ_QRUK01000016.1"/>
</dbReference>
<dbReference type="Proteomes" id="UP000283652">
    <property type="component" value="Unassembled WGS sequence"/>
</dbReference>
<feature type="transmembrane region" description="Helical" evidence="1">
    <location>
        <begin position="74"/>
        <end position="93"/>
    </location>
</feature>
<protein>
    <submittedName>
        <fullName evidence="2">Uncharacterized protein</fullName>
    </submittedName>
</protein>
<sequence>MGTRIGILVLIVLGIALILDIIKRKTKIKRIQDKKETEKRLETSESVFYIVTGGFYALLGKLGLNQIYNEKSNLAILIVVEIVLFIMKMNLLLRKRWYKEHLDKLTNAEAKRIKKYKRKRIRIIYNRFGKVICKKIYIIGN</sequence>
<feature type="transmembrane region" description="Helical" evidence="1">
    <location>
        <begin position="47"/>
        <end position="68"/>
    </location>
</feature>
<dbReference type="AlphaFoldDB" id="A0A412EZT3"/>
<name>A0A412EZT3_9FIRM</name>
<evidence type="ECO:0000313" key="2">
    <source>
        <dbReference type="EMBL" id="RGR58475.1"/>
    </source>
</evidence>
<evidence type="ECO:0000256" key="1">
    <source>
        <dbReference type="SAM" id="Phobius"/>
    </source>
</evidence>
<dbReference type="EMBL" id="QRUK01000016">
    <property type="protein sequence ID" value="RGR58475.1"/>
    <property type="molecule type" value="Genomic_DNA"/>
</dbReference>
<gene>
    <name evidence="2" type="ORF">DWY33_09425</name>
</gene>
<feature type="transmembrane region" description="Helical" evidence="1">
    <location>
        <begin position="6"/>
        <end position="22"/>
    </location>
</feature>
<comment type="caution">
    <text evidence="2">The sequence shown here is derived from an EMBL/GenBank/DDBJ whole genome shotgun (WGS) entry which is preliminary data.</text>
</comment>
<keyword evidence="1" id="KW-1133">Transmembrane helix</keyword>
<keyword evidence="1" id="KW-0472">Membrane</keyword>
<evidence type="ECO:0000313" key="3">
    <source>
        <dbReference type="Proteomes" id="UP000283652"/>
    </source>
</evidence>
<proteinExistence type="predicted"/>
<keyword evidence="1" id="KW-0812">Transmembrane</keyword>